<dbReference type="InterPro" id="IPR050266">
    <property type="entry name" value="AB_hydrolase_sf"/>
</dbReference>
<gene>
    <name evidence="2" type="ORF">ABB29_05725</name>
</gene>
<sequence>MNANEVATATRSVDSSTQYVQVGNDRIAYRSTGQGRPLLLANRLRGTLDTWDPLFLDELARQHRVVTFDFPGIGYSDGTLPDDMSQVAAFIDALADALRLAQFALLGWSWGGLAAQAYLLDYPQRPSHVVLLATNPPGPVEVPLQPEFLQRATKPVNDLADEEVLFFEPASSLSRQRARQSHDRIYARPGVVDRIPASAELLQRYFTAAQGYHADHEGRRGRLAQVNIPLLVIAGDHDISTAGQNWFPLIGQLRDAEFVFYSQTGHAPQHQHPERVAAHVAAFLARPHA</sequence>
<dbReference type="PANTHER" id="PTHR43798">
    <property type="entry name" value="MONOACYLGLYCEROL LIPASE"/>
    <property type="match status" value="1"/>
</dbReference>
<feature type="domain" description="AB hydrolase-1" evidence="1">
    <location>
        <begin position="46"/>
        <end position="273"/>
    </location>
</feature>
<dbReference type="GO" id="GO:0046464">
    <property type="term" value="P:acylglycerol catabolic process"/>
    <property type="evidence" value="ECO:0007669"/>
    <property type="project" value="TreeGrafter"/>
</dbReference>
<name>A0A0R0CLY8_9GAMM</name>
<reference evidence="2 3" key="1">
    <citation type="submission" date="2015-05" db="EMBL/GenBank/DDBJ databases">
        <title>Genome sequencing and analysis of members of genus Stenotrophomonas.</title>
        <authorList>
            <person name="Patil P.P."/>
            <person name="Midha S."/>
            <person name="Patil P.B."/>
        </authorList>
    </citation>
    <scope>NUCLEOTIDE SEQUENCE [LARGE SCALE GENOMIC DNA]</scope>
    <source>
        <strain evidence="2 3">DSM 21858</strain>
    </source>
</reference>
<protein>
    <submittedName>
        <fullName evidence="2">Alpha/beta hydrolase</fullName>
    </submittedName>
</protein>
<evidence type="ECO:0000313" key="3">
    <source>
        <dbReference type="Proteomes" id="UP000052052"/>
    </source>
</evidence>
<dbReference type="SUPFAM" id="SSF53474">
    <property type="entry name" value="alpha/beta-Hydrolases"/>
    <property type="match status" value="1"/>
</dbReference>
<dbReference type="PATRIC" id="fig|344882.3.peg.2480"/>
<dbReference type="PRINTS" id="PR00111">
    <property type="entry name" value="ABHYDROLASE"/>
</dbReference>
<comment type="caution">
    <text evidence="2">The sequence shown here is derived from an EMBL/GenBank/DDBJ whole genome shotgun (WGS) entry which is preliminary data.</text>
</comment>
<dbReference type="GO" id="GO:0047372">
    <property type="term" value="F:monoacylglycerol lipase activity"/>
    <property type="evidence" value="ECO:0007669"/>
    <property type="project" value="TreeGrafter"/>
</dbReference>
<dbReference type="STRING" id="344882.ABB29_05725"/>
<dbReference type="Pfam" id="PF00561">
    <property type="entry name" value="Abhydrolase_1"/>
    <property type="match status" value="1"/>
</dbReference>
<dbReference type="AlphaFoldDB" id="A0A0R0CLY8"/>
<dbReference type="Proteomes" id="UP000052052">
    <property type="component" value="Unassembled WGS sequence"/>
</dbReference>
<evidence type="ECO:0000313" key="2">
    <source>
        <dbReference type="EMBL" id="KRG70693.1"/>
    </source>
</evidence>
<dbReference type="InterPro" id="IPR029058">
    <property type="entry name" value="AB_hydrolase_fold"/>
</dbReference>
<dbReference type="EMBL" id="LDJL01000005">
    <property type="protein sequence ID" value="KRG70693.1"/>
    <property type="molecule type" value="Genomic_DNA"/>
</dbReference>
<keyword evidence="3" id="KW-1185">Reference proteome</keyword>
<organism evidence="2 3">
    <name type="scientific">Pseudoxanthomonas dokdonensis</name>
    <dbReference type="NCBI Taxonomy" id="344882"/>
    <lineage>
        <taxon>Bacteria</taxon>
        <taxon>Pseudomonadati</taxon>
        <taxon>Pseudomonadota</taxon>
        <taxon>Gammaproteobacteria</taxon>
        <taxon>Lysobacterales</taxon>
        <taxon>Lysobacteraceae</taxon>
        <taxon>Pseudoxanthomonas</taxon>
    </lineage>
</organism>
<dbReference type="Gene3D" id="3.40.50.1820">
    <property type="entry name" value="alpha/beta hydrolase"/>
    <property type="match status" value="1"/>
</dbReference>
<dbReference type="InterPro" id="IPR000073">
    <property type="entry name" value="AB_hydrolase_1"/>
</dbReference>
<dbReference type="PANTHER" id="PTHR43798:SF5">
    <property type="entry name" value="MONOACYLGLYCEROL LIPASE ABHD6"/>
    <property type="match status" value="1"/>
</dbReference>
<accession>A0A0R0CLY8</accession>
<keyword evidence="2" id="KW-0378">Hydrolase</keyword>
<dbReference type="GO" id="GO:0016020">
    <property type="term" value="C:membrane"/>
    <property type="evidence" value="ECO:0007669"/>
    <property type="project" value="TreeGrafter"/>
</dbReference>
<proteinExistence type="predicted"/>
<evidence type="ECO:0000259" key="1">
    <source>
        <dbReference type="Pfam" id="PF00561"/>
    </source>
</evidence>